<dbReference type="OrthoDB" id="365732at2759"/>
<evidence type="ECO:0000313" key="1">
    <source>
        <dbReference type="EMBL" id="GFE53816.1"/>
    </source>
</evidence>
<sequence length="198" mass="22502">MDAPSPASCSVEKDVSSKIGWKPYSPGFLSIAWLNDTMSLVLSFINPRALSIFAGARRWVRHWAKKRHVQSTHYAISDGDSALYRQVVPGDLLANRRRLPNRKLRPREFRLAGCANGLFRLRAPYPPNVNVTLPPYPRNVSGQQADPQKMGHVQFPQQYKGVQYVSLKRMVPFPRGKDAYAFDINRVVISKRKDVVQN</sequence>
<dbReference type="Proteomes" id="UP001057455">
    <property type="component" value="Unassembled WGS sequence"/>
</dbReference>
<reference evidence="1" key="1">
    <citation type="submission" date="2019-12" db="EMBL/GenBank/DDBJ databases">
        <title>Genome sequence of Babesia ovis.</title>
        <authorList>
            <person name="Yamagishi J."/>
            <person name="Sevinc F."/>
            <person name="Xuan X."/>
        </authorList>
    </citation>
    <scope>NUCLEOTIDE SEQUENCE</scope>
    <source>
        <strain evidence="1">Selcuk</strain>
    </source>
</reference>
<gene>
    <name evidence="1" type="ORF">BaOVIS_012200</name>
</gene>
<keyword evidence="2" id="KW-1185">Reference proteome</keyword>
<dbReference type="GO" id="GO:0016301">
    <property type="term" value="F:kinase activity"/>
    <property type="evidence" value="ECO:0007669"/>
    <property type="project" value="UniProtKB-KW"/>
</dbReference>
<dbReference type="EMBL" id="BLIY01000007">
    <property type="protein sequence ID" value="GFE53816.1"/>
    <property type="molecule type" value="Genomic_DNA"/>
</dbReference>
<dbReference type="AlphaFoldDB" id="A0A9W5WUE0"/>
<accession>A0A9W5WUE0</accession>
<evidence type="ECO:0000313" key="2">
    <source>
        <dbReference type="Proteomes" id="UP001057455"/>
    </source>
</evidence>
<keyword evidence="1" id="KW-0808">Transferase</keyword>
<organism evidence="1 2">
    <name type="scientific">Babesia ovis</name>
    <dbReference type="NCBI Taxonomy" id="5869"/>
    <lineage>
        <taxon>Eukaryota</taxon>
        <taxon>Sar</taxon>
        <taxon>Alveolata</taxon>
        <taxon>Apicomplexa</taxon>
        <taxon>Aconoidasida</taxon>
        <taxon>Piroplasmida</taxon>
        <taxon>Babesiidae</taxon>
        <taxon>Babesia</taxon>
    </lineage>
</organism>
<protein>
    <submittedName>
        <fullName evidence="1">Homoserine kinase, putative</fullName>
    </submittedName>
</protein>
<proteinExistence type="predicted"/>
<name>A0A9W5WUE0_BABOV</name>
<comment type="caution">
    <text evidence="1">The sequence shown here is derived from an EMBL/GenBank/DDBJ whole genome shotgun (WGS) entry which is preliminary data.</text>
</comment>
<keyword evidence="1" id="KW-0418">Kinase</keyword>